<feature type="domain" description="Carbohydrate kinase FGGY C-terminal" evidence="9">
    <location>
        <begin position="263"/>
        <end position="448"/>
    </location>
</feature>
<dbReference type="InterPro" id="IPR000577">
    <property type="entry name" value="Carb_kinase_FGGY"/>
</dbReference>
<evidence type="ECO:0000259" key="9">
    <source>
        <dbReference type="Pfam" id="PF02782"/>
    </source>
</evidence>
<evidence type="ECO:0000256" key="6">
    <source>
        <dbReference type="ARBA" id="ARBA00023277"/>
    </source>
</evidence>
<protein>
    <submittedName>
        <fullName evidence="10">Carbohydrate kinase</fullName>
    </submittedName>
</protein>
<keyword evidence="5" id="KW-0054">Arabinose catabolism</keyword>
<feature type="domain" description="Carbohydrate kinase FGGY N-terminal" evidence="8">
    <location>
        <begin position="5"/>
        <end position="253"/>
    </location>
</feature>
<sequence>MAGQYFVGIDGGTESIRAGVFDPAGTPLAFAATPYETHFPKPGWAEQDPADWWDALGKSVRKAVADSGVSNNEISAICADTTCCSVVALDADGHAVRPALIWMDVRAVAEAQRVAETGDPALGVNSDGKGPVSAEWMIPKALWLKENEPANFERASTICEYQDYINFHLTGRRVASINNAAVRWHYMAEGGGYQSSLLEKLGLGALQEKWPQEVLPLGEVIGGLTSRAAEHLGLQEALPVAQGGADAFIAMIGLGVVRPGKMAFITGSSHLHLGLADHAFHGQGIWGTYADALLPGYHVVEGGQTSTGSIVAWLKRLLDPAVSYDQLNAEAAALPPGSDGLIVQDHFQGNRTPHTDPLSRGAITGLTLSHGRAHLFRAMMEGVAYGTELILETQRAGGYKPDELVIAGGVTNSDLWMQIHADVSGLPLTVTRVADAPALGSAILAATAGGAYASITEASEAMVHVERRVEPDMSAHDAYRPFYEAHRRAYQANRAITDPLI</sequence>
<evidence type="ECO:0000256" key="2">
    <source>
        <dbReference type="ARBA" id="ARBA00022741"/>
    </source>
</evidence>
<dbReference type="GO" id="GO:0005524">
    <property type="term" value="F:ATP binding"/>
    <property type="evidence" value="ECO:0007669"/>
    <property type="project" value="UniProtKB-KW"/>
</dbReference>
<dbReference type="InterPro" id="IPR005929">
    <property type="entry name" value="Ribulokinase"/>
</dbReference>
<reference evidence="10 11" key="1">
    <citation type="submission" date="2019-06" db="EMBL/GenBank/DDBJ databases">
        <title>Whole genome sequence for Rhodospirillaceae sp. R148.</title>
        <authorList>
            <person name="Wang G."/>
        </authorList>
    </citation>
    <scope>NUCLEOTIDE SEQUENCE [LARGE SCALE GENOMIC DNA]</scope>
    <source>
        <strain evidence="10 11">R148</strain>
    </source>
</reference>
<dbReference type="PROSITE" id="PS00445">
    <property type="entry name" value="FGGY_KINASES_2"/>
    <property type="match status" value="1"/>
</dbReference>
<dbReference type="PANTHER" id="PTHR43435:SF4">
    <property type="entry name" value="FGGY CARBOHYDRATE KINASE DOMAIN-CONTAINING PROTEIN"/>
    <property type="match status" value="1"/>
</dbReference>
<keyword evidence="11" id="KW-1185">Reference proteome</keyword>
<evidence type="ECO:0000256" key="1">
    <source>
        <dbReference type="ARBA" id="ARBA00022679"/>
    </source>
</evidence>
<proteinExistence type="inferred from homology"/>
<dbReference type="InterPro" id="IPR018484">
    <property type="entry name" value="FGGY_N"/>
</dbReference>
<accession>A0A545STC5</accession>
<dbReference type="InterPro" id="IPR018483">
    <property type="entry name" value="Carb_kinase_FGGY_CS"/>
</dbReference>
<dbReference type="Pfam" id="PF00370">
    <property type="entry name" value="FGGY_N"/>
    <property type="match status" value="1"/>
</dbReference>
<keyword evidence="3 7" id="KW-0418">Kinase</keyword>
<evidence type="ECO:0000313" key="11">
    <source>
        <dbReference type="Proteomes" id="UP000315252"/>
    </source>
</evidence>
<keyword evidence="1 7" id="KW-0808">Transferase</keyword>
<name>A0A545STC5_9PROT</name>
<organism evidence="10 11">
    <name type="scientific">Denitrobaculum tricleocarpae</name>
    <dbReference type="NCBI Taxonomy" id="2591009"/>
    <lineage>
        <taxon>Bacteria</taxon>
        <taxon>Pseudomonadati</taxon>
        <taxon>Pseudomonadota</taxon>
        <taxon>Alphaproteobacteria</taxon>
        <taxon>Rhodospirillales</taxon>
        <taxon>Rhodospirillaceae</taxon>
        <taxon>Denitrobaculum</taxon>
    </lineage>
</organism>
<comment type="caution">
    <text evidence="10">The sequence shown here is derived from an EMBL/GenBank/DDBJ whole genome shotgun (WGS) entry which is preliminary data.</text>
</comment>
<gene>
    <name evidence="10" type="ORF">FKG95_28995</name>
</gene>
<keyword evidence="6" id="KW-0119">Carbohydrate metabolism</keyword>
<dbReference type="EMBL" id="VHSH01000023">
    <property type="protein sequence ID" value="TQV68202.1"/>
    <property type="molecule type" value="Genomic_DNA"/>
</dbReference>
<evidence type="ECO:0000256" key="5">
    <source>
        <dbReference type="ARBA" id="ARBA00022935"/>
    </source>
</evidence>
<dbReference type="InterPro" id="IPR043129">
    <property type="entry name" value="ATPase_NBD"/>
</dbReference>
<evidence type="ECO:0000259" key="8">
    <source>
        <dbReference type="Pfam" id="PF00370"/>
    </source>
</evidence>
<evidence type="ECO:0000256" key="3">
    <source>
        <dbReference type="ARBA" id="ARBA00022777"/>
    </source>
</evidence>
<dbReference type="GO" id="GO:0005737">
    <property type="term" value="C:cytoplasm"/>
    <property type="evidence" value="ECO:0007669"/>
    <property type="project" value="TreeGrafter"/>
</dbReference>
<dbReference type="Gene3D" id="3.30.420.40">
    <property type="match status" value="2"/>
</dbReference>
<keyword evidence="2" id="KW-0547">Nucleotide-binding</keyword>
<evidence type="ECO:0000256" key="4">
    <source>
        <dbReference type="ARBA" id="ARBA00022840"/>
    </source>
</evidence>
<dbReference type="Pfam" id="PF02782">
    <property type="entry name" value="FGGY_C"/>
    <property type="match status" value="1"/>
</dbReference>
<dbReference type="Proteomes" id="UP000315252">
    <property type="component" value="Unassembled WGS sequence"/>
</dbReference>
<dbReference type="GO" id="GO:0019569">
    <property type="term" value="P:L-arabinose catabolic process to D-xylulose 5-phosphate"/>
    <property type="evidence" value="ECO:0007669"/>
    <property type="project" value="InterPro"/>
</dbReference>
<dbReference type="CDD" id="cd07781">
    <property type="entry name" value="ASKHA_NBD_FGGY_L-RBK"/>
    <property type="match status" value="1"/>
</dbReference>
<dbReference type="SUPFAM" id="SSF53067">
    <property type="entry name" value="Actin-like ATPase domain"/>
    <property type="match status" value="2"/>
</dbReference>
<dbReference type="PIRSF" id="PIRSF000538">
    <property type="entry name" value="GlpK"/>
    <property type="match status" value="1"/>
</dbReference>
<dbReference type="RefSeq" id="WP_142899967.1">
    <property type="nucleotide sequence ID" value="NZ_ML660074.1"/>
</dbReference>
<dbReference type="PANTHER" id="PTHR43435">
    <property type="entry name" value="RIBULOKINASE"/>
    <property type="match status" value="1"/>
</dbReference>
<dbReference type="GO" id="GO:0019150">
    <property type="term" value="F:D-ribulokinase activity"/>
    <property type="evidence" value="ECO:0007669"/>
    <property type="project" value="TreeGrafter"/>
</dbReference>
<dbReference type="AlphaFoldDB" id="A0A545STC5"/>
<evidence type="ECO:0000256" key="7">
    <source>
        <dbReference type="RuleBase" id="RU003733"/>
    </source>
</evidence>
<keyword evidence="4" id="KW-0067">ATP-binding</keyword>
<dbReference type="OrthoDB" id="9805576at2"/>
<comment type="similarity">
    <text evidence="7">Belongs to the FGGY kinase family.</text>
</comment>
<dbReference type="GO" id="GO:0008741">
    <property type="term" value="F:ribulokinase activity"/>
    <property type="evidence" value="ECO:0007669"/>
    <property type="project" value="InterPro"/>
</dbReference>
<evidence type="ECO:0000313" key="10">
    <source>
        <dbReference type="EMBL" id="TQV68202.1"/>
    </source>
</evidence>
<dbReference type="InterPro" id="IPR018485">
    <property type="entry name" value="FGGY_C"/>
</dbReference>